<feature type="transmembrane region" description="Helical" evidence="17">
    <location>
        <begin position="259"/>
        <end position="278"/>
    </location>
</feature>
<evidence type="ECO:0000256" key="5">
    <source>
        <dbReference type="ARBA" id="ARBA00022679"/>
    </source>
</evidence>
<evidence type="ECO:0000256" key="16">
    <source>
        <dbReference type="PROSITE-ProRule" id="PRU00421"/>
    </source>
</evidence>
<dbReference type="EC" id="2.7.1.211" evidence="11"/>
<reference evidence="21 22" key="1">
    <citation type="submission" date="2010-12" db="EMBL/GenBank/DDBJ databases">
        <authorList>
            <person name="Muzny D."/>
            <person name="Qin X."/>
            <person name="Deng J."/>
            <person name="Jiang H."/>
            <person name="Liu Y."/>
            <person name="Qu J."/>
            <person name="Song X.-Z."/>
            <person name="Zhang L."/>
            <person name="Thornton R."/>
            <person name="Coyle M."/>
            <person name="Francisco L."/>
            <person name="Jackson L."/>
            <person name="Javaid M."/>
            <person name="Korchina V."/>
            <person name="Kovar C."/>
            <person name="Mata R."/>
            <person name="Mathew T."/>
            <person name="Ngo R."/>
            <person name="Nguyen L."/>
            <person name="Nguyen N."/>
            <person name="Okwuonu G."/>
            <person name="Ongeri F."/>
            <person name="Pham C."/>
            <person name="Simmons D."/>
            <person name="Wilczek-Boney K."/>
            <person name="Hale W."/>
            <person name="Jakkamsetti A."/>
            <person name="Pham P."/>
            <person name="Ruth R."/>
            <person name="San Lucas F."/>
            <person name="Warren J."/>
            <person name="Zhang J."/>
            <person name="Zhao Z."/>
            <person name="Zhou C."/>
            <person name="Zhu D."/>
            <person name="Lee S."/>
            <person name="Bess C."/>
            <person name="Blankenburg K."/>
            <person name="Forbes L."/>
            <person name="Fu Q."/>
            <person name="Gubbala S."/>
            <person name="Hirani K."/>
            <person name="Jayaseelan J.C."/>
            <person name="Lara F."/>
            <person name="Munidasa M."/>
            <person name="Palculict T."/>
            <person name="Patil S."/>
            <person name="Pu L.-L."/>
            <person name="Saada N."/>
            <person name="Tang L."/>
            <person name="Weissenberger G."/>
            <person name="Zhu Y."/>
            <person name="Hemphill L."/>
            <person name="Shang Y."/>
            <person name="Youmans B."/>
            <person name="Ayvaz T."/>
            <person name="Ross M."/>
            <person name="Santibanez J."/>
            <person name="Aqrawi P."/>
            <person name="Gross S."/>
            <person name="Joshi V."/>
            <person name="Fowler G."/>
            <person name="Nazareth L."/>
            <person name="Reid J."/>
            <person name="Worley K."/>
            <person name="Petrosino J."/>
            <person name="Highlander S."/>
            <person name="Gibbs R."/>
        </authorList>
    </citation>
    <scope>NUCLEOTIDE SEQUENCE [LARGE SCALE GENOMIC DNA]</scope>
    <source>
        <strain evidence="22">DSM 15952 / CCUG 50447 / LMG 22039 / TP 1.5</strain>
    </source>
</reference>
<dbReference type="PANTHER" id="PTHR30175:SF4">
    <property type="entry name" value="PTS SYSTEM TREHALOSE-SPECIFIC EIIBC COMPONENT"/>
    <property type="match status" value="1"/>
</dbReference>
<feature type="active site" description="Phosphocysteine intermediate; for EIIB activity" evidence="16">
    <location>
        <position position="54"/>
    </location>
</feature>
<dbReference type="SUPFAM" id="SSF55604">
    <property type="entry name" value="Glucose permease domain IIB"/>
    <property type="match status" value="1"/>
</dbReference>
<dbReference type="eggNOG" id="COG2190">
    <property type="taxonomic scope" value="Bacteria"/>
</dbReference>
<comment type="catalytic activity">
    <reaction evidence="13">
        <text>N(pros)-phospho-L-histidyl-[protein](out) + sucrose = sucrose 6(G)-phosphate(in) + L-histidyl-[protein]</text>
        <dbReference type="Rhea" id="RHEA:49236"/>
        <dbReference type="Rhea" id="RHEA-COMP:9745"/>
        <dbReference type="Rhea" id="RHEA-COMP:9746"/>
        <dbReference type="ChEBI" id="CHEBI:17992"/>
        <dbReference type="ChEBI" id="CHEBI:29979"/>
        <dbReference type="ChEBI" id="CHEBI:64837"/>
        <dbReference type="ChEBI" id="CHEBI:91002"/>
        <dbReference type="EC" id="2.7.1.211"/>
    </reaction>
</comment>
<keyword evidence="7 17" id="KW-0812">Transmembrane</keyword>
<feature type="transmembrane region" description="Helical" evidence="17">
    <location>
        <begin position="290"/>
        <end position="316"/>
    </location>
</feature>
<dbReference type="GO" id="GO:0016301">
    <property type="term" value="F:kinase activity"/>
    <property type="evidence" value="ECO:0007669"/>
    <property type="project" value="UniProtKB-KW"/>
</dbReference>
<evidence type="ECO:0000256" key="9">
    <source>
        <dbReference type="ARBA" id="ARBA00022989"/>
    </source>
</evidence>
<dbReference type="InterPro" id="IPR013013">
    <property type="entry name" value="PTS_EIIC_1"/>
</dbReference>
<dbReference type="PROSITE" id="PS00371">
    <property type="entry name" value="PTS_EIIA_TYPE_1_HIS"/>
    <property type="match status" value="1"/>
</dbReference>
<evidence type="ECO:0000259" key="19">
    <source>
        <dbReference type="PROSITE" id="PS51098"/>
    </source>
</evidence>
<keyword evidence="8" id="KW-0418">Kinase</keyword>
<evidence type="ECO:0000256" key="11">
    <source>
        <dbReference type="ARBA" id="ARBA00044053"/>
    </source>
</evidence>
<dbReference type="InterPro" id="IPR050558">
    <property type="entry name" value="PTS_Sugar-Specific_Components"/>
</dbReference>
<feature type="transmembrane region" description="Helical" evidence="17">
    <location>
        <begin position="433"/>
        <end position="452"/>
    </location>
</feature>
<keyword evidence="9 17" id="KW-1133">Transmembrane helix</keyword>
<feature type="transmembrane region" description="Helical" evidence="17">
    <location>
        <begin position="472"/>
        <end position="494"/>
    </location>
</feature>
<dbReference type="eggNOG" id="COG1263">
    <property type="taxonomic scope" value="Bacteria"/>
</dbReference>
<dbReference type="InterPro" id="IPR018113">
    <property type="entry name" value="PTrfase_EIIB_Cys"/>
</dbReference>
<evidence type="ECO:0000259" key="18">
    <source>
        <dbReference type="PROSITE" id="PS51093"/>
    </source>
</evidence>
<evidence type="ECO:0000256" key="17">
    <source>
        <dbReference type="SAM" id="Phobius"/>
    </source>
</evidence>
<evidence type="ECO:0000256" key="3">
    <source>
        <dbReference type="ARBA" id="ARBA00022475"/>
    </source>
</evidence>
<comment type="function">
    <text evidence="12">The phosphoenolpyruvate-dependent sugar phosphotransferase system (sugar PTS), a major carbohydrate active transport system, catalyzes the phosphorylation of incoming sugar substrates concomitantly with their translocation across the cell membrane. This system is involved in sucrose transport.</text>
</comment>
<proteinExistence type="predicted"/>
<dbReference type="GO" id="GO:0005886">
    <property type="term" value="C:plasma membrane"/>
    <property type="evidence" value="ECO:0007669"/>
    <property type="project" value="UniProtKB-SubCell"/>
</dbReference>
<evidence type="ECO:0000256" key="8">
    <source>
        <dbReference type="ARBA" id="ARBA00022777"/>
    </source>
</evidence>
<dbReference type="InterPro" id="IPR011055">
    <property type="entry name" value="Dup_hybrid_motif"/>
</dbReference>
<evidence type="ECO:0000256" key="6">
    <source>
        <dbReference type="ARBA" id="ARBA00022683"/>
    </source>
</evidence>
<dbReference type="HOGENOM" id="CLU_012312_2_1_9"/>
<keyword evidence="3" id="KW-1003">Cell membrane</keyword>
<dbReference type="Gene3D" id="3.30.1360.60">
    <property type="entry name" value="Glucose permease domain IIB"/>
    <property type="match status" value="1"/>
</dbReference>
<dbReference type="Pfam" id="PF00367">
    <property type="entry name" value="PTS_EIIB"/>
    <property type="match status" value="1"/>
</dbReference>
<dbReference type="STRING" id="888064.HMPREF9088_0680"/>
<dbReference type="AlphaFoldDB" id="E6LE90"/>
<evidence type="ECO:0000256" key="4">
    <source>
        <dbReference type="ARBA" id="ARBA00022597"/>
    </source>
</evidence>
<dbReference type="PROSITE" id="PS51098">
    <property type="entry name" value="PTS_EIIB_TYPE_1"/>
    <property type="match status" value="1"/>
</dbReference>
<comment type="caution">
    <text evidence="21">The sequence shown here is derived from an EMBL/GenBank/DDBJ whole genome shotgun (WGS) entry which is preliminary data.</text>
</comment>
<dbReference type="NCBIfam" id="TIGR00826">
    <property type="entry name" value="EIIB_glc"/>
    <property type="match status" value="1"/>
</dbReference>
<dbReference type="Proteomes" id="UP000010296">
    <property type="component" value="Unassembled WGS sequence"/>
</dbReference>
<evidence type="ECO:0000256" key="13">
    <source>
        <dbReference type="ARBA" id="ARBA00048931"/>
    </source>
</evidence>
<evidence type="ECO:0000313" key="22">
    <source>
        <dbReference type="Proteomes" id="UP000010296"/>
    </source>
</evidence>
<dbReference type="FunFam" id="3.30.1360.60:FF:000001">
    <property type="entry name" value="PTS system glucose-specific IIBC component PtsG"/>
    <property type="match status" value="1"/>
</dbReference>
<keyword evidence="6" id="KW-0598">Phosphotransferase system</keyword>
<evidence type="ECO:0000256" key="15">
    <source>
        <dbReference type="ARBA" id="ARBA00081008"/>
    </source>
</evidence>
<dbReference type="InterPro" id="IPR011296">
    <property type="entry name" value="PTS_IIBC_treh"/>
</dbReference>
<dbReference type="NCBIfam" id="TIGR01992">
    <property type="entry name" value="PTS-IIBC-Tre"/>
    <property type="match status" value="1"/>
</dbReference>
<dbReference type="eggNOG" id="COG1264">
    <property type="taxonomic scope" value="Bacteria"/>
</dbReference>
<feature type="domain" description="PTS EIIA type-1" evidence="18">
    <location>
        <begin position="547"/>
        <end position="651"/>
    </location>
</feature>
<dbReference type="InterPro" id="IPR001996">
    <property type="entry name" value="PTS_IIB_1"/>
</dbReference>
<evidence type="ECO:0000256" key="7">
    <source>
        <dbReference type="ARBA" id="ARBA00022692"/>
    </source>
</evidence>
<feature type="transmembrane region" description="Helical" evidence="17">
    <location>
        <begin position="133"/>
        <end position="156"/>
    </location>
</feature>
<dbReference type="NCBIfam" id="NF008236">
    <property type="entry name" value="PRK11007.1"/>
    <property type="match status" value="1"/>
</dbReference>
<keyword evidence="4" id="KW-0762">Sugar transport</keyword>
<organism evidence="21 22">
    <name type="scientific">Enterococcus italicus (strain DSM 15952 / CCUG 50447 / LMG 22039 / TP 1.5)</name>
    <dbReference type="NCBI Taxonomy" id="888064"/>
    <lineage>
        <taxon>Bacteria</taxon>
        <taxon>Bacillati</taxon>
        <taxon>Bacillota</taxon>
        <taxon>Bacilli</taxon>
        <taxon>Lactobacillales</taxon>
        <taxon>Enterococcaceae</taxon>
        <taxon>Enterococcus</taxon>
    </lineage>
</organism>
<dbReference type="InterPro" id="IPR001127">
    <property type="entry name" value="PTS_EIIA_1_perm"/>
</dbReference>
<keyword evidence="5 21" id="KW-0808">Transferase</keyword>
<evidence type="ECO:0000256" key="10">
    <source>
        <dbReference type="ARBA" id="ARBA00023136"/>
    </source>
</evidence>
<dbReference type="EMBL" id="AEPV01000026">
    <property type="protein sequence ID" value="EFU74379.1"/>
    <property type="molecule type" value="Genomic_DNA"/>
</dbReference>
<dbReference type="PROSITE" id="PS51093">
    <property type="entry name" value="PTS_EIIA_TYPE_1"/>
    <property type="match status" value="1"/>
</dbReference>
<evidence type="ECO:0000313" key="21">
    <source>
        <dbReference type="EMBL" id="EFU74379.1"/>
    </source>
</evidence>
<comment type="subcellular location">
    <subcellularLocation>
        <location evidence="1">Cell membrane</location>
        <topology evidence="1">Multi-pass membrane protein</topology>
    </subcellularLocation>
</comment>
<dbReference type="Gene3D" id="2.70.70.10">
    <property type="entry name" value="Glucose Permease (Domain IIA)"/>
    <property type="match status" value="1"/>
</dbReference>
<evidence type="ECO:0000259" key="20">
    <source>
        <dbReference type="PROSITE" id="PS51103"/>
    </source>
</evidence>
<dbReference type="SUPFAM" id="SSF51261">
    <property type="entry name" value="Duplicated hybrid motif"/>
    <property type="match status" value="1"/>
</dbReference>
<feature type="transmembrane region" description="Helical" evidence="17">
    <location>
        <begin position="215"/>
        <end position="234"/>
    </location>
</feature>
<feature type="domain" description="PTS EIIB type-1" evidence="19">
    <location>
        <begin position="32"/>
        <end position="114"/>
    </location>
</feature>
<feature type="transmembrane region" description="Helical" evidence="17">
    <location>
        <begin position="336"/>
        <end position="354"/>
    </location>
</feature>
<dbReference type="CDD" id="cd00212">
    <property type="entry name" value="PTS_IIB_glc"/>
    <property type="match status" value="1"/>
</dbReference>
<feature type="transmembrane region" description="Helical" evidence="17">
    <location>
        <begin position="186"/>
        <end position="206"/>
    </location>
</feature>
<dbReference type="GO" id="GO:0009401">
    <property type="term" value="P:phosphoenolpyruvate-dependent sugar phosphotransferase system"/>
    <property type="evidence" value="ECO:0007669"/>
    <property type="project" value="UniProtKB-KW"/>
</dbReference>
<evidence type="ECO:0000256" key="12">
    <source>
        <dbReference type="ARBA" id="ARBA00045139"/>
    </source>
</evidence>
<sequence>MKTFYNKLFNRYDKNIELVPTSERRKVMGKFEKDAKSLIDLVGGKDNIAAVTHCATRMRFVLNDPKKANQPAIEELDAVRGIFTNAGQFQVIIGNEVPSFYQEFVSLAGIEGGSKEDVKAVAKQNQKFFQRAITVLAEIFTPLLPAIIVGGLILGFRNVLEAVPMGWLDGKTITESSVFWNGVNSFLWLPGEAIFHFLPVGITWSITRKMKTTEILGIVLGITLVSPQLLNAYAVNSTTAAEIAQNWTWDFGFFTMEKIGYQAQVIPAMLAGFLLVYLERFFRKHIPEAVSMIFVPFFSLIPTILAAHLILGPIGWHIGSAISTVVNAGLTSSVNWLFGAVFGALYAPLVITGLHHTTLAIDSQLIADFKSTNLWPMICLSNIAQGAAVLAVVFAHRGNKKEEQVSVPSVISAWLGVTEPAMFGINLKYMYPFVAAMIGSGLAGMFVTIFGVRAFSIGVGGLPGILAIMPKYYLIFAIGMMIAIVVPFLLTLIFRRTGLFNKIDRVGEAISPIDATLEPTVAPVTVVDEDIYAPLNGQLFPLSHAVDPVFSQGTMGQGMVIEPTEGSVYAPVTGVISLLFPSKHAIGLIDDQGVEILIHVGMDTVNLNGAHFTALVKQGDHVTRGQKLLAFDLEAIQAAGYQTQTPVIITNSGEYQVDPVLETGTVAKEQAIMHVQSRN</sequence>
<dbReference type="InterPro" id="IPR003352">
    <property type="entry name" value="PTS_EIIC"/>
</dbReference>
<name>E6LE90_ENTI1</name>
<dbReference type="InterPro" id="IPR036878">
    <property type="entry name" value="Glu_permease_IIB"/>
</dbReference>
<accession>E6LE90</accession>
<evidence type="ECO:0000256" key="2">
    <source>
        <dbReference type="ARBA" id="ARBA00022448"/>
    </source>
</evidence>
<keyword evidence="2" id="KW-0813">Transport</keyword>
<dbReference type="GO" id="GO:0022878">
    <property type="term" value="F:protein-N(PI)-phosphohistidine-sucrose phosphotransferase system transporter activity"/>
    <property type="evidence" value="ECO:0007669"/>
    <property type="project" value="RHEA"/>
</dbReference>
<dbReference type="PROSITE" id="PS01035">
    <property type="entry name" value="PTS_EIIB_TYPE_1_CYS"/>
    <property type="match status" value="1"/>
</dbReference>
<dbReference type="NCBIfam" id="TIGR00830">
    <property type="entry name" value="PTBA"/>
    <property type="match status" value="1"/>
</dbReference>
<keyword evidence="22" id="KW-1185">Reference proteome</keyword>
<dbReference type="Pfam" id="PF02378">
    <property type="entry name" value="PTS_EIIC"/>
    <property type="match status" value="1"/>
</dbReference>
<dbReference type="GO" id="GO:0015574">
    <property type="term" value="F:trehalose transmembrane transporter activity"/>
    <property type="evidence" value="ECO:0007669"/>
    <property type="project" value="InterPro"/>
</dbReference>
<evidence type="ECO:0000256" key="14">
    <source>
        <dbReference type="ARBA" id="ARBA00074554"/>
    </source>
</evidence>
<dbReference type="GO" id="GO:0090589">
    <property type="term" value="F:protein-phosphocysteine-trehalose phosphotransferase system transporter activity"/>
    <property type="evidence" value="ECO:0007669"/>
    <property type="project" value="TreeGrafter"/>
</dbReference>
<feature type="domain" description="PTS EIIC type-1" evidence="20">
    <location>
        <begin position="134"/>
        <end position="510"/>
    </location>
</feature>
<gene>
    <name evidence="21" type="primary">treP</name>
    <name evidence="21" type="ORF">HMPREF9088_0680</name>
</gene>
<dbReference type="PANTHER" id="PTHR30175">
    <property type="entry name" value="PHOSPHOTRANSFERASE SYSTEM TRANSPORT PROTEIN"/>
    <property type="match status" value="1"/>
</dbReference>
<keyword evidence="10 17" id="KW-0472">Membrane</keyword>
<protein>
    <recommendedName>
        <fullName evidence="14">PTS system sucrose-specific EIIBCA component</fullName>
        <ecNumber evidence="11">2.7.1.211</ecNumber>
    </recommendedName>
    <alternativeName>
        <fullName evidence="15">EIIBCA-Scr</fullName>
    </alternativeName>
</protein>
<feature type="transmembrane region" description="Helical" evidence="17">
    <location>
        <begin position="374"/>
        <end position="395"/>
    </location>
</feature>
<evidence type="ECO:0000256" key="1">
    <source>
        <dbReference type="ARBA" id="ARBA00004651"/>
    </source>
</evidence>
<dbReference type="FunFam" id="2.70.70.10:FF:000001">
    <property type="entry name" value="PTS system glucose-specific IIA component"/>
    <property type="match status" value="1"/>
</dbReference>
<dbReference type="Pfam" id="PF00358">
    <property type="entry name" value="PTS_EIIA_1"/>
    <property type="match status" value="1"/>
</dbReference>
<dbReference type="PROSITE" id="PS51103">
    <property type="entry name" value="PTS_EIIC_TYPE_1"/>
    <property type="match status" value="1"/>
</dbReference>